<name>A0A9P0MXB4_NEZVI</name>
<organism evidence="7 8">
    <name type="scientific">Nezara viridula</name>
    <name type="common">Southern green stink bug</name>
    <name type="synonym">Cimex viridulus</name>
    <dbReference type="NCBI Taxonomy" id="85310"/>
    <lineage>
        <taxon>Eukaryota</taxon>
        <taxon>Metazoa</taxon>
        <taxon>Ecdysozoa</taxon>
        <taxon>Arthropoda</taxon>
        <taxon>Hexapoda</taxon>
        <taxon>Insecta</taxon>
        <taxon>Pterygota</taxon>
        <taxon>Neoptera</taxon>
        <taxon>Paraneoptera</taxon>
        <taxon>Hemiptera</taxon>
        <taxon>Heteroptera</taxon>
        <taxon>Panheteroptera</taxon>
        <taxon>Pentatomomorpha</taxon>
        <taxon>Pentatomoidea</taxon>
        <taxon>Pentatomidae</taxon>
        <taxon>Pentatominae</taxon>
        <taxon>Nezara</taxon>
    </lineage>
</organism>
<gene>
    <name evidence="7" type="ORF">NEZAVI_LOCUS14967</name>
</gene>
<evidence type="ECO:0000256" key="1">
    <source>
        <dbReference type="ARBA" id="ARBA00004651"/>
    </source>
</evidence>
<dbReference type="OrthoDB" id="10319048at2759"/>
<comment type="function">
    <text evidence="6">Gustatory receptor which mediates acceptance or avoidance behavior, depending on its substrates.</text>
</comment>
<feature type="transmembrane region" description="Helical" evidence="6">
    <location>
        <begin position="302"/>
        <end position="320"/>
    </location>
</feature>
<protein>
    <recommendedName>
        <fullName evidence="6">Gustatory receptor</fullName>
    </recommendedName>
</protein>
<evidence type="ECO:0000256" key="5">
    <source>
        <dbReference type="ARBA" id="ARBA00023136"/>
    </source>
</evidence>
<sequence length="446" mass="51693">MASHAEFLFSPRFSPRHLTMIHAITAASKFPNKIDDMHRLVIEESRFIKFINRSLNLSRLFGIYPLLHKKNSTQLCPYLLIYNITLILGFVHATVYIAFFTSDFLEHSVINTTIRCMNMFIFVVSLILFSFRLIRRHRQIGYIFEMIESAEKRLSSLGTYFSYGLPPLFQTLLTCSFWACSIFVKFYFGGFKSFFHESIAYYTELLHTFNLFGFSTLLYAVKVQISNATDHLQWVMNNQVQRKRKLEVFENLVEVHEDLCSISSEISKFYSLQLLFTVTAGFISFVANAYFCVIGKGSLVNIAVYFFEAMIGLFQSFMVCSSPVELANKCVCALPSTFRKMASVAPAKWLESFAFQGNEVEDTRFLVFINRCLTIPRFLGIHPLKHERASSFPNPYLLAYNAVLVFFTIQSALQSHQGLQINNKRFPIFRNFRKEIVEPWDILLLR</sequence>
<keyword evidence="2 6" id="KW-1003">Cell membrane</keyword>
<keyword evidence="4 6" id="KW-1133">Transmembrane helix</keyword>
<dbReference type="GO" id="GO:0050909">
    <property type="term" value="P:sensory perception of taste"/>
    <property type="evidence" value="ECO:0007669"/>
    <property type="project" value="InterPro"/>
</dbReference>
<feature type="transmembrane region" description="Helical" evidence="6">
    <location>
        <begin position="154"/>
        <end position="179"/>
    </location>
</feature>
<dbReference type="GO" id="GO:0007165">
    <property type="term" value="P:signal transduction"/>
    <property type="evidence" value="ECO:0007669"/>
    <property type="project" value="UniProtKB-KW"/>
</dbReference>
<evidence type="ECO:0000313" key="8">
    <source>
        <dbReference type="Proteomes" id="UP001152798"/>
    </source>
</evidence>
<dbReference type="Proteomes" id="UP001152798">
    <property type="component" value="Chromosome 7"/>
</dbReference>
<dbReference type="EMBL" id="OV725083">
    <property type="protein sequence ID" value="CAH1407186.1"/>
    <property type="molecule type" value="Genomic_DNA"/>
</dbReference>
<feature type="transmembrane region" description="Helical" evidence="6">
    <location>
        <begin position="269"/>
        <end position="290"/>
    </location>
</feature>
<keyword evidence="3 6" id="KW-0812">Transmembrane</keyword>
<evidence type="ECO:0000256" key="6">
    <source>
        <dbReference type="RuleBase" id="RU363108"/>
    </source>
</evidence>
<dbReference type="AlphaFoldDB" id="A0A9P0MXB4"/>
<feature type="transmembrane region" description="Helical" evidence="6">
    <location>
        <begin position="112"/>
        <end position="134"/>
    </location>
</feature>
<reference evidence="7" key="1">
    <citation type="submission" date="2022-01" db="EMBL/GenBank/DDBJ databases">
        <authorList>
            <person name="King R."/>
        </authorList>
    </citation>
    <scope>NUCLEOTIDE SEQUENCE</scope>
</reference>
<dbReference type="Pfam" id="PF08395">
    <property type="entry name" value="7tm_7"/>
    <property type="match status" value="1"/>
</dbReference>
<keyword evidence="6" id="KW-0807">Transducer</keyword>
<proteinExistence type="inferred from homology"/>
<keyword evidence="5 6" id="KW-0472">Membrane</keyword>
<feature type="transmembrane region" description="Helical" evidence="6">
    <location>
        <begin position="79"/>
        <end position="100"/>
    </location>
</feature>
<comment type="caution">
    <text evidence="6">Lacks conserved residue(s) required for the propagation of feature annotation.</text>
</comment>
<dbReference type="GO" id="GO:0005886">
    <property type="term" value="C:plasma membrane"/>
    <property type="evidence" value="ECO:0007669"/>
    <property type="project" value="UniProtKB-SubCell"/>
</dbReference>
<evidence type="ECO:0000256" key="3">
    <source>
        <dbReference type="ARBA" id="ARBA00022692"/>
    </source>
</evidence>
<evidence type="ECO:0000256" key="2">
    <source>
        <dbReference type="ARBA" id="ARBA00022475"/>
    </source>
</evidence>
<feature type="transmembrane region" description="Helical" evidence="6">
    <location>
        <begin position="199"/>
        <end position="221"/>
    </location>
</feature>
<comment type="similarity">
    <text evidence="6">Belongs to the insect chemoreceptor superfamily. Gustatory receptor (GR) family.</text>
</comment>
<evidence type="ECO:0000313" key="7">
    <source>
        <dbReference type="EMBL" id="CAH1407186.1"/>
    </source>
</evidence>
<dbReference type="InterPro" id="IPR013604">
    <property type="entry name" value="7TM_chemorcpt"/>
</dbReference>
<comment type="subcellular location">
    <subcellularLocation>
        <location evidence="1 6">Cell membrane</location>
        <topology evidence="1 6">Multi-pass membrane protein</topology>
    </subcellularLocation>
</comment>
<accession>A0A9P0MXB4</accession>
<keyword evidence="6" id="KW-0675">Receptor</keyword>
<keyword evidence="8" id="KW-1185">Reference proteome</keyword>
<evidence type="ECO:0000256" key="4">
    <source>
        <dbReference type="ARBA" id="ARBA00022989"/>
    </source>
</evidence>